<dbReference type="AlphaFoldDB" id="M6HLB3"/>
<sequence>MLSLNATQKLSECLSKNRHSGSDALDLRSETLSLKDRSAEFRSYRSFRVVSNSRFLKKC</sequence>
<evidence type="ECO:0000313" key="1">
    <source>
        <dbReference type="EMBL" id="EMM95749.1"/>
    </source>
</evidence>
<accession>M6HLB3</accession>
<reference evidence="1 2" key="1">
    <citation type="submission" date="2013-01" db="EMBL/GenBank/DDBJ databases">
        <authorList>
            <person name="Harkins D.M."/>
            <person name="Durkin A.S."/>
            <person name="Brinkac L.M."/>
            <person name="Haft D.H."/>
            <person name="Selengut J.D."/>
            <person name="Sanka R."/>
            <person name="DePew J."/>
            <person name="Purushe J."/>
            <person name="Tulsiani S.M."/>
            <person name="Graham G.C."/>
            <person name="Burns M.-A."/>
            <person name="Dohnt M.F."/>
            <person name="Smythe L.D."/>
            <person name="McKay D.B."/>
            <person name="Craig S.B."/>
            <person name="Vinetz J.M."/>
            <person name="Sutton G.G."/>
            <person name="Nierman W.C."/>
            <person name="Fouts D.E."/>
        </authorList>
    </citation>
    <scope>NUCLEOTIDE SEQUENCE [LARGE SCALE GENOMIC DNA]</scope>
    <source>
        <strain evidence="1 2">LT2156</strain>
    </source>
</reference>
<gene>
    <name evidence="1" type="ORF">LEP1GSC158_5169</name>
</gene>
<dbReference type="Proteomes" id="UP000012089">
    <property type="component" value="Unassembled WGS sequence"/>
</dbReference>
<evidence type="ECO:0000313" key="2">
    <source>
        <dbReference type="Proteomes" id="UP000012089"/>
    </source>
</evidence>
<organism evidence="1 2">
    <name type="scientific">Leptospira interrogans serovar Zanoni str. LT2156</name>
    <dbReference type="NCBI Taxonomy" id="1001601"/>
    <lineage>
        <taxon>Bacteria</taxon>
        <taxon>Pseudomonadati</taxon>
        <taxon>Spirochaetota</taxon>
        <taxon>Spirochaetia</taxon>
        <taxon>Leptospirales</taxon>
        <taxon>Leptospiraceae</taxon>
        <taxon>Leptospira</taxon>
    </lineage>
</organism>
<comment type="caution">
    <text evidence="1">The sequence shown here is derived from an EMBL/GenBank/DDBJ whole genome shotgun (WGS) entry which is preliminary data.</text>
</comment>
<dbReference type="EMBL" id="AFMF02000029">
    <property type="protein sequence ID" value="EMM95749.1"/>
    <property type="molecule type" value="Genomic_DNA"/>
</dbReference>
<protein>
    <submittedName>
        <fullName evidence="1">Uncharacterized protein</fullName>
    </submittedName>
</protein>
<name>M6HLB3_LEPIR</name>
<proteinExistence type="predicted"/>